<organism evidence="1">
    <name type="scientific">Mantoniella antarctica</name>
    <dbReference type="NCBI Taxonomy" id="81844"/>
    <lineage>
        <taxon>Eukaryota</taxon>
        <taxon>Viridiplantae</taxon>
        <taxon>Chlorophyta</taxon>
        <taxon>Mamiellophyceae</taxon>
        <taxon>Mamiellales</taxon>
        <taxon>Mamiellaceae</taxon>
        <taxon>Mantoniella</taxon>
    </lineage>
</organism>
<proteinExistence type="predicted"/>
<dbReference type="EMBL" id="HBFC01025157">
    <property type="protein sequence ID" value="CAD8712529.1"/>
    <property type="molecule type" value="Transcribed_RNA"/>
</dbReference>
<name>A0A7S0XDF6_9CHLO</name>
<evidence type="ECO:0000313" key="1">
    <source>
        <dbReference type="EMBL" id="CAD8712529.1"/>
    </source>
</evidence>
<gene>
    <name evidence="1" type="ORF">MANT1106_LOCUS15216</name>
</gene>
<reference evidence="1" key="1">
    <citation type="submission" date="2021-01" db="EMBL/GenBank/DDBJ databases">
        <authorList>
            <person name="Corre E."/>
            <person name="Pelletier E."/>
            <person name="Niang G."/>
            <person name="Scheremetjew M."/>
            <person name="Finn R."/>
            <person name="Kale V."/>
            <person name="Holt S."/>
            <person name="Cochrane G."/>
            <person name="Meng A."/>
            <person name="Brown T."/>
            <person name="Cohen L."/>
        </authorList>
    </citation>
    <scope>NUCLEOTIDE SEQUENCE</scope>
    <source>
        <strain evidence="1">SL-175</strain>
    </source>
</reference>
<sequence>MTPSLALAGAYSSVRPRCARSVPKLAGEVESNRWGARRAATSLSPKFHHHHQHSRRSLSIQAASLDASTAALSAELVALVTLDRPSPLENVRVSDIISALEAAEVPSDEAAFEGAWEVVWSEGTMAWRALVATAVQAVAGRSRAGQCFALAASPPEALNFAELFAGAATITAWGAFRPRVSCADGDDPERLAPGASFPLAFSVQIAGGDIRLPGGRRLKLPISGPGEFEVLYGDAAVRVFRSSGGVAVQIPSDWQRPLEAENIYRP</sequence>
<accession>A0A7S0XDF6</accession>
<evidence type="ECO:0008006" key="2">
    <source>
        <dbReference type="Google" id="ProtNLM"/>
    </source>
</evidence>
<dbReference type="AlphaFoldDB" id="A0A7S0XDF6"/>
<protein>
    <recommendedName>
        <fullName evidence="2">Plastid lipid-associated protein/fibrillin conserved domain-containing protein</fullName>
    </recommendedName>
</protein>